<dbReference type="GeneID" id="108558562"/>
<sequence>MHKLLRLTTIQRRLFSEYGAERILSEENLSRTVTKFQAMPLIRMQTQNPARKAAVLIPLCVVDDKVSLLYTLRASHMRSHKGQVSFPGGMQDTKDLDLQSTALRETKEELGIDESRVKIWGIGNAIVARGETSVLPVIGTINGQLNISTLPINPDEVEQVFSVPIEELCQSDKFGYTQFKTGYSTPVYFGGAKRIWGLTAIITYTFLKCLVPTDMYKHKIRYISPVRKLNM</sequence>
<name>A0ABM1M8W4_NICVS</name>
<keyword evidence="6" id="KW-0464">Manganese</keyword>
<accession>A0ABM1M8W4</accession>
<dbReference type="RefSeq" id="XP_017771014.1">
    <property type="nucleotide sequence ID" value="XM_017915525.1"/>
</dbReference>
<evidence type="ECO:0000256" key="5">
    <source>
        <dbReference type="ARBA" id="ARBA00022842"/>
    </source>
</evidence>
<dbReference type="InterPro" id="IPR045121">
    <property type="entry name" value="CoAse"/>
</dbReference>
<dbReference type="Gene3D" id="3.90.79.10">
    <property type="entry name" value="Nucleoside Triphosphate Pyrophosphohydrolase"/>
    <property type="match status" value="1"/>
</dbReference>
<organism evidence="8 9">
    <name type="scientific">Nicrophorus vespilloides</name>
    <name type="common">Boreal carrion beetle</name>
    <dbReference type="NCBI Taxonomy" id="110193"/>
    <lineage>
        <taxon>Eukaryota</taxon>
        <taxon>Metazoa</taxon>
        <taxon>Ecdysozoa</taxon>
        <taxon>Arthropoda</taxon>
        <taxon>Hexapoda</taxon>
        <taxon>Insecta</taxon>
        <taxon>Pterygota</taxon>
        <taxon>Neoptera</taxon>
        <taxon>Endopterygota</taxon>
        <taxon>Coleoptera</taxon>
        <taxon>Polyphaga</taxon>
        <taxon>Staphyliniformia</taxon>
        <taxon>Silphidae</taxon>
        <taxon>Nicrophorinae</taxon>
        <taxon>Nicrophorus</taxon>
    </lineage>
</organism>
<dbReference type="Proteomes" id="UP000695000">
    <property type="component" value="Unplaced"/>
</dbReference>
<proteinExistence type="predicted"/>
<evidence type="ECO:0000256" key="4">
    <source>
        <dbReference type="ARBA" id="ARBA00022801"/>
    </source>
</evidence>
<keyword evidence="5" id="KW-0460">Magnesium</keyword>
<keyword evidence="3" id="KW-0479">Metal-binding</keyword>
<evidence type="ECO:0000313" key="8">
    <source>
        <dbReference type="Proteomes" id="UP000695000"/>
    </source>
</evidence>
<dbReference type="SUPFAM" id="SSF55811">
    <property type="entry name" value="Nudix"/>
    <property type="match status" value="1"/>
</dbReference>
<evidence type="ECO:0000256" key="3">
    <source>
        <dbReference type="ARBA" id="ARBA00022723"/>
    </source>
</evidence>
<evidence type="ECO:0000256" key="1">
    <source>
        <dbReference type="ARBA" id="ARBA00001936"/>
    </source>
</evidence>
<evidence type="ECO:0000256" key="6">
    <source>
        <dbReference type="ARBA" id="ARBA00023211"/>
    </source>
</evidence>
<comment type="cofactor">
    <cofactor evidence="1">
        <name>Mn(2+)</name>
        <dbReference type="ChEBI" id="CHEBI:29035"/>
    </cofactor>
</comment>
<keyword evidence="4" id="KW-0378">Hydrolase</keyword>
<reference evidence="9" key="1">
    <citation type="submission" date="2025-08" db="UniProtKB">
        <authorList>
            <consortium name="RefSeq"/>
        </authorList>
    </citation>
    <scope>IDENTIFICATION</scope>
    <source>
        <tissue evidence="9">Whole Larva</tissue>
    </source>
</reference>
<keyword evidence="8" id="KW-1185">Reference proteome</keyword>
<gene>
    <name evidence="9" type="primary">LOC108558562</name>
</gene>
<dbReference type="CDD" id="cd03426">
    <property type="entry name" value="NUDIX_CoAse_Nudt7"/>
    <property type="match status" value="1"/>
</dbReference>
<dbReference type="Pfam" id="PF00293">
    <property type="entry name" value="NUDIX"/>
    <property type="match status" value="1"/>
</dbReference>
<evidence type="ECO:0000256" key="2">
    <source>
        <dbReference type="ARBA" id="ARBA00001946"/>
    </source>
</evidence>
<comment type="cofactor">
    <cofactor evidence="2">
        <name>Mg(2+)</name>
        <dbReference type="ChEBI" id="CHEBI:18420"/>
    </cofactor>
</comment>
<dbReference type="InterPro" id="IPR000086">
    <property type="entry name" value="NUDIX_hydrolase_dom"/>
</dbReference>
<dbReference type="InterPro" id="IPR015797">
    <property type="entry name" value="NUDIX_hydrolase-like_dom_sf"/>
</dbReference>
<protein>
    <submittedName>
        <fullName evidence="9">Nucleoside diphosphate-linked moiety X motif 8</fullName>
    </submittedName>
</protein>
<evidence type="ECO:0000313" key="9">
    <source>
        <dbReference type="RefSeq" id="XP_017771014.1"/>
    </source>
</evidence>
<dbReference type="PANTHER" id="PTHR12992:SF11">
    <property type="entry name" value="MITOCHONDRIAL COENZYME A DIPHOSPHATASE NUDT8"/>
    <property type="match status" value="1"/>
</dbReference>
<dbReference type="PANTHER" id="PTHR12992">
    <property type="entry name" value="NUDIX HYDROLASE"/>
    <property type="match status" value="1"/>
</dbReference>
<evidence type="ECO:0000259" key="7">
    <source>
        <dbReference type="PROSITE" id="PS51462"/>
    </source>
</evidence>
<feature type="domain" description="Nudix hydrolase" evidence="7">
    <location>
        <begin position="50"/>
        <end position="189"/>
    </location>
</feature>
<dbReference type="PROSITE" id="PS51462">
    <property type="entry name" value="NUDIX"/>
    <property type="match status" value="1"/>
</dbReference>